<reference evidence="4 6" key="2">
    <citation type="submission" date="2024-07" db="EMBL/GenBank/DDBJ databases">
        <authorList>
            <person name="Akdeniz Z."/>
        </authorList>
    </citation>
    <scope>NUCLEOTIDE SEQUENCE [LARGE SCALE GENOMIC DNA]</scope>
</reference>
<feature type="region of interest" description="Disordered" evidence="1">
    <location>
        <begin position="267"/>
        <end position="300"/>
    </location>
</feature>
<evidence type="ECO:0000313" key="3">
    <source>
        <dbReference type="EMBL" id="CAI9915527.1"/>
    </source>
</evidence>
<proteinExistence type="predicted"/>
<feature type="compositionally biased region" description="Polar residues" evidence="1">
    <location>
        <begin position="267"/>
        <end position="277"/>
    </location>
</feature>
<feature type="compositionally biased region" description="Basic and acidic residues" evidence="1">
    <location>
        <begin position="278"/>
        <end position="290"/>
    </location>
</feature>
<sequence length="300" mass="34547">MQLLNDKYWREILKEQQDSRIKHTRSHILVVNAPANLYSRMDFIKIIKQSEFWYGIRVDSFENVPGIGDMFVWWIDALNDSVVESISTYLQLGYFQNSLTLVLYHEQDSQINFCNDLLTNFKKTGIQSCHSEYFSKLANQQSKQGQIKIEIPFIIFVDKLSATRHLQVRKLAAMHYANIISEQEKILVLHSVAPKAIELQFDQYKDIILAGQDSSAVLSQIKEEMEEVVQVNQQTCVKLEVQTTISLCQQLAQKITSVVVMKPTQPVQATEEVQNSKTENKDAPTEEGKIGSRYKRKVVK</sequence>
<gene>
    <name evidence="2" type="ORF">HINF_LOCUS1417</name>
    <name evidence="3" type="ORF">HINF_LOCUS3172</name>
    <name evidence="4" type="ORF">HINF_LOCUS33842</name>
    <name evidence="5" type="ORF">HINF_LOCUS77643</name>
</gene>
<organism evidence="3">
    <name type="scientific">Hexamita inflata</name>
    <dbReference type="NCBI Taxonomy" id="28002"/>
    <lineage>
        <taxon>Eukaryota</taxon>
        <taxon>Metamonada</taxon>
        <taxon>Diplomonadida</taxon>
        <taxon>Hexamitidae</taxon>
        <taxon>Hexamitinae</taxon>
        <taxon>Hexamita</taxon>
    </lineage>
</organism>
<reference evidence="3" key="1">
    <citation type="submission" date="2023-06" db="EMBL/GenBank/DDBJ databases">
        <authorList>
            <person name="Kurt Z."/>
        </authorList>
    </citation>
    <scope>NUCLEOTIDE SEQUENCE</scope>
</reference>
<name>A0AA86N9K8_9EUKA</name>
<dbReference type="EMBL" id="CATOUU010000075">
    <property type="protein sequence ID" value="CAI9915527.1"/>
    <property type="molecule type" value="Genomic_DNA"/>
</dbReference>
<evidence type="ECO:0000313" key="4">
    <source>
        <dbReference type="EMBL" id="CAL6031106.1"/>
    </source>
</evidence>
<evidence type="ECO:0000313" key="5">
    <source>
        <dbReference type="EMBL" id="CAL6113725.1"/>
    </source>
</evidence>
<dbReference type="EMBL" id="CAXDID020000773">
    <property type="protein sequence ID" value="CAL6113725.1"/>
    <property type="molecule type" value="Genomic_DNA"/>
</dbReference>
<comment type="caution">
    <text evidence="3">The sequence shown here is derived from an EMBL/GenBank/DDBJ whole genome shotgun (WGS) entry which is preliminary data.</text>
</comment>
<dbReference type="EMBL" id="CAXDID020000119">
    <property type="protein sequence ID" value="CAL6031106.1"/>
    <property type="molecule type" value="Genomic_DNA"/>
</dbReference>
<dbReference type="AlphaFoldDB" id="A0AA86N9K8"/>
<keyword evidence="6" id="KW-1185">Reference proteome</keyword>
<dbReference type="EMBL" id="CATOUU010000033">
    <property type="protein sequence ID" value="CAI9913772.1"/>
    <property type="molecule type" value="Genomic_DNA"/>
</dbReference>
<dbReference type="Proteomes" id="UP001642409">
    <property type="component" value="Unassembled WGS sequence"/>
</dbReference>
<evidence type="ECO:0000313" key="6">
    <source>
        <dbReference type="Proteomes" id="UP001642409"/>
    </source>
</evidence>
<accession>A0AA86N9K8</accession>
<evidence type="ECO:0000313" key="2">
    <source>
        <dbReference type="EMBL" id="CAI9913772.1"/>
    </source>
</evidence>
<evidence type="ECO:0000256" key="1">
    <source>
        <dbReference type="SAM" id="MobiDB-lite"/>
    </source>
</evidence>
<protein>
    <submittedName>
        <fullName evidence="4">Hypothetical_protein</fullName>
    </submittedName>
</protein>